<dbReference type="InterPro" id="IPR052157">
    <property type="entry name" value="BCAA_transport_permease"/>
</dbReference>
<dbReference type="GO" id="GO:1903806">
    <property type="term" value="P:L-isoleucine import across plasma membrane"/>
    <property type="evidence" value="ECO:0007669"/>
    <property type="project" value="TreeGrafter"/>
</dbReference>
<dbReference type="GO" id="GO:0042941">
    <property type="term" value="P:D-alanine transmembrane transport"/>
    <property type="evidence" value="ECO:0007669"/>
    <property type="project" value="TreeGrafter"/>
</dbReference>
<keyword evidence="6" id="KW-0029">Amino-acid transport</keyword>
<keyword evidence="7 10" id="KW-1133">Transmembrane helix</keyword>
<evidence type="ECO:0000256" key="5">
    <source>
        <dbReference type="ARBA" id="ARBA00022692"/>
    </source>
</evidence>
<dbReference type="Pfam" id="PF02653">
    <property type="entry name" value="BPD_transp_2"/>
    <property type="match status" value="1"/>
</dbReference>
<dbReference type="Proteomes" id="UP000255099">
    <property type="component" value="Unassembled WGS sequence"/>
</dbReference>
<keyword evidence="3" id="KW-1003">Cell membrane</keyword>
<keyword evidence="2" id="KW-0813">Transport</keyword>
<evidence type="ECO:0000256" key="7">
    <source>
        <dbReference type="ARBA" id="ARBA00022989"/>
    </source>
</evidence>
<name>A0A377VZL7_KLEPN</name>
<proteinExistence type="inferred from homology"/>
<evidence type="ECO:0000313" key="11">
    <source>
        <dbReference type="EMBL" id="STT48000.1"/>
    </source>
</evidence>
<evidence type="ECO:0000256" key="8">
    <source>
        <dbReference type="ARBA" id="ARBA00023136"/>
    </source>
</evidence>
<keyword evidence="5 10" id="KW-0812">Transmembrane</keyword>
<evidence type="ECO:0000313" key="12">
    <source>
        <dbReference type="Proteomes" id="UP000255099"/>
    </source>
</evidence>
<dbReference type="GO" id="GO:0015190">
    <property type="term" value="F:L-leucine transmembrane transporter activity"/>
    <property type="evidence" value="ECO:0007669"/>
    <property type="project" value="TreeGrafter"/>
</dbReference>
<evidence type="ECO:0000256" key="3">
    <source>
        <dbReference type="ARBA" id="ARBA00022475"/>
    </source>
</evidence>
<comment type="subcellular location">
    <subcellularLocation>
        <location evidence="1">Cell inner membrane</location>
        <topology evidence="1">Multi-pass membrane protein</topology>
    </subcellularLocation>
</comment>
<dbReference type="GO" id="GO:0015188">
    <property type="term" value="F:L-isoleucine transmembrane transporter activity"/>
    <property type="evidence" value="ECO:0007669"/>
    <property type="project" value="TreeGrafter"/>
</dbReference>
<comment type="similarity">
    <text evidence="9">Belongs to the binding-protein-dependent transport system permease family. LivHM subfamily.</text>
</comment>
<evidence type="ECO:0000256" key="6">
    <source>
        <dbReference type="ARBA" id="ARBA00022970"/>
    </source>
</evidence>
<evidence type="ECO:0000256" key="1">
    <source>
        <dbReference type="ARBA" id="ARBA00004429"/>
    </source>
</evidence>
<feature type="transmembrane region" description="Helical" evidence="10">
    <location>
        <begin position="12"/>
        <end position="36"/>
    </location>
</feature>
<organism evidence="11 12">
    <name type="scientific">Klebsiella pneumoniae</name>
    <dbReference type="NCBI Taxonomy" id="573"/>
    <lineage>
        <taxon>Bacteria</taxon>
        <taxon>Pseudomonadati</taxon>
        <taxon>Pseudomonadota</taxon>
        <taxon>Gammaproteobacteria</taxon>
        <taxon>Enterobacterales</taxon>
        <taxon>Enterobacteriaceae</taxon>
        <taxon>Klebsiella/Raoultella group</taxon>
        <taxon>Klebsiella</taxon>
        <taxon>Klebsiella pneumoniae complex</taxon>
    </lineage>
</organism>
<dbReference type="GO" id="GO:0005304">
    <property type="term" value="F:L-valine transmembrane transporter activity"/>
    <property type="evidence" value="ECO:0007669"/>
    <property type="project" value="TreeGrafter"/>
</dbReference>
<dbReference type="AlphaFoldDB" id="A0A377VZL7"/>
<dbReference type="GO" id="GO:0015808">
    <property type="term" value="P:L-alanine transport"/>
    <property type="evidence" value="ECO:0007669"/>
    <property type="project" value="TreeGrafter"/>
</dbReference>
<feature type="transmembrane region" description="Helical" evidence="10">
    <location>
        <begin position="69"/>
        <end position="87"/>
    </location>
</feature>
<evidence type="ECO:0000256" key="4">
    <source>
        <dbReference type="ARBA" id="ARBA00022519"/>
    </source>
</evidence>
<keyword evidence="4" id="KW-0997">Cell inner membrane</keyword>
<keyword evidence="8 10" id="KW-0472">Membrane</keyword>
<evidence type="ECO:0000256" key="2">
    <source>
        <dbReference type="ARBA" id="ARBA00022448"/>
    </source>
</evidence>
<gene>
    <name evidence="11" type="primary">livH_2</name>
    <name evidence="11" type="ORF">NCTC9637_02935</name>
</gene>
<dbReference type="GO" id="GO:0015192">
    <property type="term" value="F:L-phenylalanine transmembrane transporter activity"/>
    <property type="evidence" value="ECO:0007669"/>
    <property type="project" value="TreeGrafter"/>
</dbReference>
<sequence length="134" mass="13965">MTAFFLQQLINGLTLGAVYGLIAIGYTMVYGIIGMINFAHGEVYMVSAYLCAIGLALLSFLGIHSFPLLIFATLVFTIVVTGVYGWGDRAHRLPAAAQLDAAGAADLGYRDVADPAELCPAEPGAEPAGDPDAA</sequence>
<evidence type="ECO:0000256" key="10">
    <source>
        <dbReference type="SAM" id="Phobius"/>
    </source>
</evidence>
<dbReference type="EMBL" id="UGLB01000003">
    <property type="protein sequence ID" value="STT48000.1"/>
    <property type="molecule type" value="Genomic_DNA"/>
</dbReference>
<feature type="transmembrane region" description="Helical" evidence="10">
    <location>
        <begin position="43"/>
        <end position="63"/>
    </location>
</feature>
<dbReference type="PANTHER" id="PTHR11795">
    <property type="entry name" value="BRANCHED-CHAIN AMINO ACID TRANSPORT SYSTEM PERMEASE PROTEIN LIVH"/>
    <property type="match status" value="1"/>
</dbReference>
<dbReference type="InterPro" id="IPR001851">
    <property type="entry name" value="ABC_transp_permease"/>
</dbReference>
<dbReference type="GO" id="GO:0005886">
    <property type="term" value="C:plasma membrane"/>
    <property type="evidence" value="ECO:0007669"/>
    <property type="project" value="UniProtKB-SubCell"/>
</dbReference>
<evidence type="ECO:0000256" key="9">
    <source>
        <dbReference type="ARBA" id="ARBA00037998"/>
    </source>
</evidence>
<accession>A0A377VZL7</accession>
<reference evidence="11 12" key="1">
    <citation type="submission" date="2018-06" db="EMBL/GenBank/DDBJ databases">
        <authorList>
            <consortium name="Pathogen Informatics"/>
            <person name="Doyle S."/>
        </authorList>
    </citation>
    <scope>NUCLEOTIDE SEQUENCE [LARGE SCALE GENOMIC DNA]</scope>
    <source>
        <strain evidence="11 12">NCTC9637</strain>
    </source>
</reference>
<dbReference type="PANTHER" id="PTHR11795:SF371">
    <property type="entry name" value="HIGH-AFFINITY BRANCHED-CHAIN AMINO ACID TRANSPORT SYSTEM PERMEASE PROTEIN LIVH"/>
    <property type="match status" value="1"/>
</dbReference>
<protein>
    <submittedName>
        <fullName evidence="11">High-affinity branched-chain amino acid ABC transporter membrane protein</fullName>
    </submittedName>
</protein>